<dbReference type="PRINTS" id="PR00400">
    <property type="entry name" value="TETREPRESSOR"/>
</dbReference>
<dbReference type="InterPro" id="IPR009057">
    <property type="entry name" value="Homeodomain-like_sf"/>
</dbReference>
<feature type="compositionally biased region" description="Basic and acidic residues" evidence="6">
    <location>
        <begin position="195"/>
        <end position="206"/>
    </location>
</feature>
<evidence type="ECO:0000256" key="1">
    <source>
        <dbReference type="ARBA" id="ARBA00022491"/>
    </source>
</evidence>
<organism evidence="8 9">
    <name type="scientific">Frankia alni (strain DSM 45986 / CECT 9034 / ACN14a)</name>
    <dbReference type="NCBI Taxonomy" id="326424"/>
    <lineage>
        <taxon>Bacteria</taxon>
        <taxon>Bacillati</taxon>
        <taxon>Actinomycetota</taxon>
        <taxon>Actinomycetes</taxon>
        <taxon>Frankiales</taxon>
        <taxon>Frankiaceae</taxon>
        <taxon>Frankia</taxon>
    </lineage>
</organism>
<keyword evidence="4" id="KW-0804">Transcription</keyword>
<dbReference type="Pfam" id="PF00440">
    <property type="entry name" value="TetR_N"/>
    <property type="match status" value="1"/>
</dbReference>
<evidence type="ECO:0000256" key="2">
    <source>
        <dbReference type="ARBA" id="ARBA00023015"/>
    </source>
</evidence>
<dbReference type="InterPro" id="IPR003012">
    <property type="entry name" value="Tet_transcr_reg_TetR"/>
</dbReference>
<feature type="region of interest" description="Disordered" evidence="6">
    <location>
        <begin position="192"/>
        <end position="212"/>
    </location>
</feature>
<dbReference type="PANTHER" id="PTHR30055:SF151">
    <property type="entry name" value="TRANSCRIPTIONAL REGULATORY PROTEIN"/>
    <property type="match status" value="1"/>
</dbReference>
<dbReference type="STRING" id="326424.FRAAL6305"/>
<feature type="domain" description="HTH tetR-type" evidence="7">
    <location>
        <begin position="46"/>
        <end position="106"/>
    </location>
</feature>
<dbReference type="InterPro" id="IPR004111">
    <property type="entry name" value="Repressor_TetR_C"/>
</dbReference>
<evidence type="ECO:0000259" key="7">
    <source>
        <dbReference type="PROSITE" id="PS50977"/>
    </source>
</evidence>
<dbReference type="EMBL" id="CT573213">
    <property type="protein sequence ID" value="CAJ64928.1"/>
    <property type="molecule type" value="Genomic_DNA"/>
</dbReference>
<name>Q0RC99_FRAAA</name>
<dbReference type="eggNOG" id="COG1309">
    <property type="taxonomic scope" value="Bacteria"/>
</dbReference>
<dbReference type="InterPro" id="IPR050109">
    <property type="entry name" value="HTH-type_TetR-like_transc_reg"/>
</dbReference>
<dbReference type="InterPro" id="IPR036271">
    <property type="entry name" value="Tet_transcr_reg_TetR-rel_C_sf"/>
</dbReference>
<feature type="DNA-binding region" description="H-T-H motif" evidence="5">
    <location>
        <begin position="69"/>
        <end position="88"/>
    </location>
</feature>
<keyword evidence="3 5" id="KW-0238">DNA-binding</keyword>
<evidence type="ECO:0000256" key="5">
    <source>
        <dbReference type="PROSITE-ProRule" id="PRU00335"/>
    </source>
</evidence>
<reference evidence="8 9" key="1">
    <citation type="journal article" date="2007" name="Genome Res.">
        <title>Genome characteristics of facultatively symbiotic Frankia sp. strains reflect host range and host plant biogeography.</title>
        <authorList>
            <person name="Normand P."/>
            <person name="Lapierre P."/>
            <person name="Tisa L.S."/>
            <person name="Gogarten J.P."/>
            <person name="Alloisio N."/>
            <person name="Bagnarol E."/>
            <person name="Bassi C.A."/>
            <person name="Berry A.M."/>
            <person name="Bickhart D.M."/>
            <person name="Choisne N."/>
            <person name="Couloux A."/>
            <person name="Cournoyer B."/>
            <person name="Cruveiller S."/>
            <person name="Daubin V."/>
            <person name="Demange N."/>
            <person name="Francino M.P."/>
            <person name="Goltsman E."/>
            <person name="Huang Y."/>
            <person name="Kopp O.R."/>
            <person name="Labarre L."/>
            <person name="Lapidus A."/>
            <person name="Lavire C."/>
            <person name="Marechal J."/>
            <person name="Martinez M."/>
            <person name="Mastronunzio J.E."/>
            <person name="Mullin B.C."/>
            <person name="Niemann J."/>
            <person name="Pujic P."/>
            <person name="Rawnsley T."/>
            <person name="Rouy Z."/>
            <person name="Schenowitz C."/>
            <person name="Sellstedt A."/>
            <person name="Tavares F."/>
            <person name="Tomkins J.P."/>
            <person name="Vallenet D."/>
            <person name="Valverde C."/>
            <person name="Wall L.G."/>
            <person name="Wang Y."/>
            <person name="Medigue C."/>
            <person name="Benson D.R."/>
        </authorList>
    </citation>
    <scope>NUCLEOTIDE SEQUENCE [LARGE SCALE GENOMIC DNA]</scope>
    <source>
        <strain evidence="9">DSM 45986 / CECT 9034 / ACN14a</strain>
    </source>
</reference>
<dbReference type="Proteomes" id="UP000000657">
    <property type="component" value="Chromosome"/>
</dbReference>
<dbReference type="PANTHER" id="PTHR30055">
    <property type="entry name" value="HTH-TYPE TRANSCRIPTIONAL REGULATOR RUTR"/>
    <property type="match status" value="1"/>
</dbReference>
<evidence type="ECO:0000256" key="3">
    <source>
        <dbReference type="ARBA" id="ARBA00023125"/>
    </source>
</evidence>
<dbReference type="Gene3D" id="1.10.357.10">
    <property type="entry name" value="Tetracycline Repressor, domain 2"/>
    <property type="match status" value="1"/>
</dbReference>
<dbReference type="KEGG" id="fal:FRAAL6305"/>
<dbReference type="PROSITE" id="PS50977">
    <property type="entry name" value="HTH_TETR_2"/>
    <property type="match status" value="1"/>
</dbReference>
<dbReference type="InterPro" id="IPR001647">
    <property type="entry name" value="HTH_TetR"/>
</dbReference>
<dbReference type="RefSeq" id="WP_011607353.1">
    <property type="nucleotide sequence ID" value="NC_008278.1"/>
</dbReference>
<dbReference type="Pfam" id="PF02909">
    <property type="entry name" value="TetR_C_1"/>
    <property type="match status" value="1"/>
</dbReference>
<dbReference type="SUPFAM" id="SSF46689">
    <property type="entry name" value="Homeodomain-like"/>
    <property type="match status" value="1"/>
</dbReference>
<dbReference type="GO" id="GO:0003700">
    <property type="term" value="F:DNA-binding transcription factor activity"/>
    <property type="evidence" value="ECO:0007669"/>
    <property type="project" value="TreeGrafter"/>
</dbReference>
<keyword evidence="9" id="KW-1185">Reference proteome</keyword>
<evidence type="ECO:0000256" key="4">
    <source>
        <dbReference type="ARBA" id="ARBA00023163"/>
    </source>
</evidence>
<proteinExistence type="predicted"/>
<keyword evidence="1" id="KW-0678">Repressor</keyword>
<evidence type="ECO:0000256" key="6">
    <source>
        <dbReference type="SAM" id="MobiDB-lite"/>
    </source>
</evidence>
<dbReference type="GO" id="GO:0000976">
    <property type="term" value="F:transcription cis-regulatory region binding"/>
    <property type="evidence" value="ECO:0007669"/>
    <property type="project" value="TreeGrafter"/>
</dbReference>
<dbReference type="HOGENOM" id="CLU_069543_0_2_11"/>
<evidence type="ECO:0000313" key="9">
    <source>
        <dbReference type="Proteomes" id="UP000000657"/>
    </source>
</evidence>
<dbReference type="AlphaFoldDB" id="Q0RC99"/>
<dbReference type="SUPFAM" id="SSF48498">
    <property type="entry name" value="Tetracyclin repressor-like, C-terminal domain"/>
    <property type="match status" value="1"/>
</dbReference>
<gene>
    <name evidence="8" type="ordered locus">FRAAL6305</name>
</gene>
<dbReference type="Gene3D" id="1.10.10.60">
    <property type="entry name" value="Homeodomain-like"/>
    <property type="match status" value="1"/>
</dbReference>
<keyword evidence="2" id="KW-0805">Transcription regulation</keyword>
<dbReference type="GO" id="GO:0046677">
    <property type="term" value="P:response to antibiotic"/>
    <property type="evidence" value="ECO:0007669"/>
    <property type="project" value="InterPro"/>
</dbReference>
<protein>
    <submittedName>
        <fullName evidence="8">TetR-family transcriptional represor</fullName>
    </submittedName>
</protein>
<accession>Q0RC99</accession>
<sequence length="295" mass="31813">MYQRQKLLFGSVFGGDEVMAAPTEPAVGPGGRRRAGQAPPPGCRTSLSPERLALAAIALADAEGLAAVSMRRLAASLGVGTMTLYYHVRDKDELLDLMWNEFLGGHLLDDIPADWRTALTEIARRIRQSFQRHPWALGVAVRPALGPNKLRYLEQYLTVASRITDDPDEQLRIIHSVSDLVVGCTLRELGGQAYRDPDEPAGEHADGPAPLLEPQPGFDAIVAAEELPRLRSLQTAGCRLLTPRFEQALGWLLDGIEAAHPGARQASPRSVEAATPAPDLVGTAATTRMLPKKGA</sequence>
<evidence type="ECO:0000313" key="8">
    <source>
        <dbReference type="EMBL" id="CAJ64928.1"/>
    </source>
</evidence>
<feature type="region of interest" description="Disordered" evidence="6">
    <location>
        <begin position="20"/>
        <end position="43"/>
    </location>
</feature>
<dbReference type="GO" id="GO:0045892">
    <property type="term" value="P:negative regulation of DNA-templated transcription"/>
    <property type="evidence" value="ECO:0007669"/>
    <property type="project" value="InterPro"/>
</dbReference>